<evidence type="ECO:0000256" key="1">
    <source>
        <dbReference type="SAM" id="Phobius"/>
    </source>
</evidence>
<keyword evidence="1" id="KW-0472">Membrane</keyword>
<evidence type="ECO:0000313" key="3">
    <source>
        <dbReference type="Proteomes" id="UP000182725"/>
    </source>
</evidence>
<protein>
    <submittedName>
        <fullName evidence="2">Uncharacterized protein</fullName>
    </submittedName>
</protein>
<keyword evidence="1" id="KW-1133">Transmembrane helix</keyword>
<evidence type="ECO:0000313" key="2">
    <source>
        <dbReference type="EMBL" id="SEE86475.1"/>
    </source>
</evidence>
<accession>A0A1H5MB14</accession>
<feature type="transmembrane region" description="Helical" evidence="1">
    <location>
        <begin position="37"/>
        <end position="56"/>
    </location>
</feature>
<keyword evidence="1" id="KW-0812">Transmembrane</keyword>
<dbReference type="EMBL" id="FNTV01000001">
    <property type="protein sequence ID" value="SEE86475.1"/>
    <property type="molecule type" value="Genomic_DNA"/>
</dbReference>
<name>A0A1H5MB14_9MICC</name>
<dbReference type="Proteomes" id="UP000182725">
    <property type="component" value="Unassembled WGS sequence"/>
</dbReference>
<dbReference type="AlphaFoldDB" id="A0A1H5MB14"/>
<proteinExistence type="predicted"/>
<gene>
    <name evidence="2" type="ORF">SAMN04489740_2842</name>
</gene>
<sequence>MSKSQISKYSGCFAVFVLAVCIEPVVRNPTGSHWLFLAGSVVFFTLCFYFGLLLIAKYKSLHR</sequence>
<organism evidence="2 3">
    <name type="scientific">Arthrobacter alpinus</name>
    <dbReference type="NCBI Taxonomy" id="656366"/>
    <lineage>
        <taxon>Bacteria</taxon>
        <taxon>Bacillati</taxon>
        <taxon>Actinomycetota</taxon>
        <taxon>Actinomycetes</taxon>
        <taxon>Micrococcales</taxon>
        <taxon>Micrococcaceae</taxon>
        <taxon>Arthrobacter</taxon>
    </lineage>
</organism>
<reference evidence="2 3" key="1">
    <citation type="submission" date="2016-10" db="EMBL/GenBank/DDBJ databases">
        <authorList>
            <person name="de Groot N.N."/>
        </authorList>
    </citation>
    <scope>NUCLEOTIDE SEQUENCE [LARGE SCALE GENOMIC DNA]</scope>
    <source>
        <strain evidence="2 3">DSM 22274</strain>
    </source>
</reference>